<accession>A0A0G1TG24</accession>
<dbReference type="Proteomes" id="UP000034487">
    <property type="component" value="Unassembled WGS sequence"/>
</dbReference>
<sequence>MAVQKTILWAVVALLIGAGLGFGFRAPIANVLNLNALEVSQGDVPDFKNICPPPKIPTGNGCADPRGWTINDWLFFANCLENAMRNPPPPLPDHAITQDERNSCARQTEGGKGR</sequence>
<evidence type="ECO:0000313" key="2">
    <source>
        <dbReference type="EMBL" id="KKU44390.1"/>
    </source>
</evidence>
<evidence type="ECO:0000256" key="1">
    <source>
        <dbReference type="SAM" id="MobiDB-lite"/>
    </source>
</evidence>
<protein>
    <submittedName>
        <fullName evidence="2">Uncharacterized protein</fullName>
    </submittedName>
</protein>
<reference evidence="2 3" key="1">
    <citation type="journal article" date="2015" name="Nature">
        <title>rRNA introns, odd ribosomes, and small enigmatic genomes across a large radiation of phyla.</title>
        <authorList>
            <person name="Brown C.T."/>
            <person name="Hug L.A."/>
            <person name="Thomas B.C."/>
            <person name="Sharon I."/>
            <person name="Castelle C.J."/>
            <person name="Singh A."/>
            <person name="Wilkins M.J."/>
            <person name="Williams K.H."/>
            <person name="Banfield J.F."/>
        </authorList>
    </citation>
    <scope>NUCLEOTIDE SEQUENCE [LARGE SCALE GENOMIC DNA]</scope>
</reference>
<gene>
    <name evidence="2" type="ORF">UX60_C0007G0014</name>
</gene>
<feature type="compositionally biased region" description="Basic and acidic residues" evidence="1">
    <location>
        <begin position="96"/>
        <end position="114"/>
    </location>
</feature>
<proteinExistence type="predicted"/>
<organism evidence="2 3">
    <name type="scientific">Berkelbacteria bacterium GW2011_GWA2_46_7</name>
    <dbReference type="NCBI Taxonomy" id="1618335"/>
    <lineage>
        <taxon>Bacteria</taxon>
        <taxon>Candidatus Berkelbacteria</taxon>
    </lineage>
</organism>
<dbReference type="EMBL" id="LCMV01000007">
    <property type="protein sequence ID" value="KKU44390.1"/>
    <property type="molecule type" value="Genomic_DNA"/>
</dbReference>
<feature type="region of interest" description="Disordered" evidence="1">
    <location>
        <begin position="87"/>
        <end position="114"/>
    </location>
</feature>
<comment type="caution">
    <text evidence="2">The sequence shown here is derived from an EMBL/GenBank/DDBJ whole genome shotgun (WGS) entry which is preliminary data.</text>
</comment>
<evidence type="ECO:0000313" key="3">
    <source>
        <dbReference type="Proteomes" id="UP000034487"/>
    </source>
</evidence>
<dbReference type="AlphaFoldDB" id="A0A0G1TG24"/>
<name>A0A0G1TG24_9BACT</name>